<feature type="transmembrane region" description="Helical" evidence="10">
    <location>
        <begin position="236"/>
        <end position="256"/>
    </location>
</feature>
<feature type="domain" description="Cation/H+ exchanger transmembrane" evidence="11">
    <location>
        <begin position="19"/>
        <end position="445"/>
    </location>
</feature>
<keyword evidence="9" id="KW-0739">Sodium transport</keyword>
<sequence length="570" mass="60860">MIRMDLVLMAVVGIAGIVSVAAFSQRLGVAAPLGLVVVGAVLSFVPGVPDVEIEPELVLTVILPPLLYSAALSMPAQDFRRNFKAISGLAVLLVVVTTAGAGVLFHLLIPDLGWAACFALGAVVSPTDAVAATSVGRRLGLPSRLLTVLEGEGLVNDASALVLLRSAIAAMAGAVSLWQVAGDFFYSVVVATVIGIVVGLVNVRIRGLFQDAVFNTAASFILPFVAFVPAEELGASGVLAVVVAGVVTGHLGPKYLRAADRVTEEVNWRTVAFLLESAIFLLMGLSLEHLLDEVDEARLSTTEGLLIGLVASAFVIAVRMFFVVPLVAVLKRDERKAAEALPVLEQRRERIAQRFADADVPSRRRAYIGRRFDRATADADFLVTEKLGWRGGVVLAWSGMRGAITLAAAQSLPSDTPYRAELILIAFVVAMTTLLLQGLTLPAVIRLVKIPADDQERLRTEYGTLLAELADAGEKELTGSSSGVDPQTVERVRADSLIGVRDERGASSPDPDHDERREQYIRLRLLTIAAERGALLEARARGTYSSQTLGAAQRRLDLEETRLQALSEQP</sequence>
<dbReference type="Gene3D" id="6.10.140.1330">
    <property type="match status" value="1"/>
</dbReference>
<dbReference type="InterPro" id="IPR018422">
    <property type="entry name" value="Cation/H_exchanger_CPA1"/>
</dbReference>
<dbReference type="Pfam" id="PF00999">
    <property type="entry name" value="Na_H_Exchanger"/>
    <property type="match status" value="1"/>
</dbReference>
<dbReference type="AlphaFoldDB" id="A0A562DMG2"/>
<evidence type="ECO:0000256" key="9">
    <source>
        <dbReference type="ARBA" id="ARBA00023201"/>
    </source>
</evidence>
<gene>
    <name evidence="12" type="ORF">L618_000400002280</name>
</gene>
<evidence type="ECO:0000313" key="13">
    <source>
        <dbReference type="Proteomes" id="UP000317573"/>
    </source>
</evidence>
<keyword evidence="5 10" id="KW-1133">Transmembrane helix</keyword>
<keyword evidence="8 10" id="KW-0472">Membrane</keyword>
<protein>
    <submittedName>
        <fullName evidence="12">CPA1 family monovalent cation:H+ antiporter</fullName>
    </submittedName>
</protein>
<dbReference type="InterPro" id="IPR006153">
    <property type="entry name" value="Cation/H_exchanger_TM"/>
</dbReference>
<evidence type="ECO:0000256" key="8">
    <source>
        <dbReference type="ARBA" id="ARBA00023136"/>
    </source>
</evidence>
<evidence type="ECO:0000256" key="3">
    <source>
        <dbReference type="ARBA" id="ARBA00022475"/>
    </source>
</evidence>
<comment type="caution">
    <text evidence="12">The sequence shown here is derived from an EMBL/GenBank/DDBJ whole genome shotgun (WGS) entry which is preliminary data.</text>
</comment>
<proteinExistence type="predicted"/>
<organism evidence="12 13">
    <name type="scientific">Rhodococcus rhodochrous J45</name>
    <dbReference type="NCBI Taxonomy" id="935266"/>
    <lineage>
        <taxon>Bacteria</taxon>
        <taxon>Bacillati</taxon>
        <taxon>Actinomycetota</taxon>
        <taxon>Actinomycetes</taxon>
        <taxon>Mycobacteriales</taxon>
        <taxon>Nocardiaceae</taxon>
        <taxon>Rhodococcus</taxon>
    </lineage>
</organism>
<dbReference type="GO" id="GO:0098719">
    <property type="term" value="P:sodium ion import across plasma membrane"/>
    <property type="evidence" value="ECO:0007669"/>
    <property type="project" value="TreeGrafter"/>
</dbReference>
<keyword evidence="4 10" id="KW-0812">Transmembrane</keyword>
<evidence type="ECO:0000256" key="1">
    <source>
        <dbReference type="ARBA" id="ARBA00004651"/>
    </source>
</evidence>
<evidence type="ECO:0000256" key="10">
    <source>
        <dbReference type="SAM" id="Phobius"/>
    </source>
</evidence>
<dbReference type="GO" id="GO:0015385">
    <property type="term" value="F:sodium:proton antiporter activity"/>
    <property type="evidence" value="ECO:0007669"/>
    <property type="project" value="InterPro"/>
</dbReference>
<feature type="transmembrane region" description="Helical" evidence="10">
    <location>
        <begin position="6"/>
        <end position="23"/>
    </location>
</feature>
<evidence type="ECO:0000256" key="7">
    <source>
        <dbReference type="ARBA" id="ARBA00023065"/>
    </source>
</evidence>
<dbReference type="GO" id="GO:0051453">
    <property type="term" value="P:regulation of intracellular pH"/>
    <property type="evidence" value="ECO:0007669"/>
    <property type="project" value="TreeGrafter"/>
</dbReference>
<keyword evidence="6" id="KW-0915">Sodium</keyword>
<dbReference type="EMBL" id="VLJT01000039">
    <property type="protein sequence ID" value="TWH10747.1"/>
    <property type="molecule type" value="Genomic_DNA"/>
</dbReference>
<feature type="transmembrane region" description="Helical" evidence="10">
    <location>
        <begin position="212"/>
        <end position="230"/>
    </location>
</feature>
<feature type="transmembrane region" description="Helical" evidence="10">
    <location>
        <begin position="268"/>
        <end position="285"/>
    </location>
</feature>
<feature type="transmembrane region" description="Helical" evidence="10">
    <location>
        <begin position="422"/>
        <end position="445"/>
    </location>
</feature>
<evidence type="ECO:0000313" key="12">
    <source>
        <dbReference type="EMBL" id="TWH10747.1"/>
    </source>
</evidence>
<feature type="transmembrane region" description="Helical" evidence="10">
    <location>
        <begin position="305"/>
        <end position="330"/>
    </location>
</feature>
<evidence type="ECO:0000256" key="4">
    <source>
        <dbReference type="ARBA" id="ARBA00022692"/>
    </source>
</evidence>
<dbReference type="GO" id="GO:0005886">
    <property type="term" value="C:plasma membrane"/>
    <property type="evidence" value="ECO:0007669"/>
    <property type="project" value="UniProtKB-SubCell"/>
</dbReference>
<feature type="transmembrane region" description="Helical" evidence="10">
    <location>
        <begin position="184"/>
        <end position="205"/>
    </location>
</feature>
<accession>A0A562DMG2</accession>
<feature type="transmembrane region" description="Helical" evidence="10">
    <location>
        <begin position="86"/>
        <end position="107"/>
    </location>
</feature>
<keyword evidence="2" id="KW-0813">Transport</keyword>
<evidence type="ECO:0000256" key="5">
    <source>
        <dbReference type="ARBA" id="ARBA00022989"/>
    </source>
</evidence>
<reference evidence="12 13" key="1">
    <citation type="submission" date="2019-07" db="EMBL/GenBank/DDBJ databases">
        <title>Genome sequencing of lignin-degrading bacterial isolates.</title>
        <authorList>
            <person name="Gladden J."/>
        </authorList>
    </citation>
    <scope>NUCLEOTIDE SEQUENCE [LARGE SCALE GENOMIC DNA]</scope>
    <source>
        <strain evidence="12 13">J45</strain>
    </source>
</reference>
<name>A0A562DMG2_RHORH</name>
<dbReference type="GO" id="GO:0015386">
    <property type="term" value="F:potassium:proton antiporter activity"/>
    <property type="evidence" value="ECO:0007669"/>
    <property type="project" value="TreeGrafter"/>
</dbReference>
<feature type="transmembrane region" description="Helical" evidence="10">
    <location>
        <begin position="28"/>
        <end position="45"/>
    </location>
</feature>
<evidence type="ECO:0000256" key="2">
    <source>
        <dbReference type="ARBA" id="ARBA00022448"/>
    </source>
</evidence>
<dbReference type="PANTHER" id="PTHR10110">
    <property type="entry name" value="SODIUM/HYDROGEN EXCHANGER"/>
    <property type="match status" value="1"/>
</dbReference>
<dbReference type="PANTHER" id="PTHR10110:SF86">
    <property type="entry name" value="SODIUM_HYDROGEN EXCHANGER 7"/>
    <property type="match status" value="1"/>
</dbReference>
<evidence type="ECO:0000256" key="6">
    <source>
        <dbReference type="ARBA" id="ARBA00023053"/>
    </source>
</evidence>
<comment type="subcellular location">
    <subcellularLocation>
        <location evidence="1">Cell membrane</location>
        <topology evidence="1">Multi-pass membrane protein</topology>
    </subcellularLocation>
</comment>
<keyword evidence="7" id="KW-0406">Ion transport</keyword>
<dbReference type="Proteomes" id="UP000317573">
    <property type="component" value="Unassembled WGS sequence"/>
</dbReference>
<feature type="transmembrane region" description="Helical" evidence="10">
    <location>
        <begin position="57"/>
        <end position="74"/>
    </location>
</feature>
<keyword evidence="3" id="KW-1003">Cell membrane</keyword>
<evidence type="ECO:0000259" key="11">
    <source>
        <dbReference type="Pfam" id="PF00999"/>
    </source>
</evidence>